<reference evidence="2" key="1">
    <citation type="journal article" date="2015" name="Front. Microbiol.">
        <title>Combining genomic sequencing methods to explore viral diversity and reveal potential virus-host interactions.</title>
        <authorList>
            <person name="Chow C.E."/>
            <person name="Winget D.M."/>
            <person name="White R.A.III."/>
            <person name="Hallam S.J."/>
            <person name="Suttle C.A."/>
        </authorList>
    </citation>
    <scope>NUCLEOTIDE SEQUENCE</scope>
    <source>
        <strain evidence="2">Oxic1_6</strain>
    </source>
</reference>
<accession>A0A0F7LAJ1</accession>
<evidence type="ECO:0000313" key="2">
    <source>
        <dbReference type="EMBL" id="AKH48131.1"/>
    </source>
</evidence>
<evidence type="ECO:0000256" key="1">
    <source>
        <dbReference type="SAM" id="MobiDB-lite"/>
    </source>
</evidence>
<name>A0A0F7LAJ1_9VIRU</name>
<dbReference type="EMBL" id="KR029601">
    <property type="protein sequence ID" value="AKH48131.1"/>
    <property type="molecule type" value="Genomic_DNA"/>
</dbReference>
<sequence>MATGTGSSSTPAIRFRPPMRARIATVACGPVVPSVTPKLPLPRCSRRLASSSRRCRETLWHGSRRAARPTSEPPILRTTTTRELSRSKTSVRLES</sequence>
<reference evidence="2" key="2">
    <citation type="submission" date="2015-03" db="EMBL/GenBank/DDBJ databases">
        <authorList>
            <person name="Chow C.-E.T."/>
            <person name="Winget D.M."/>
            <person name="White R.A.III."/>
            <person name="Hallam S.J."/>
            <person name="Suttle C.A."/>
        </authorList>
    </citation>
    <scope>NUCLEOTIDE SEQUENCE</scope>
    <source>
        <strain evidence="2">Oxic1_6</strain>
    </source>
</reference>
<protein>
    <submittedName>
        <fullName evidence="2">Uncharacterized protein</fullName>
    </submittedName>
</protein>
<feature type="region of interest" description="Disordered" evidence="1">
    <location>
        <begin position="59"/>
        <end position="95"/>
    </location>
</feature>
<feature type="compositionally biased region" description="Basic and acidic residues" evidence="1">
    <location>
        <begin position="83"/>
        <end position="95"/>
    </location>
</feature>
<proteinExistence type="predicted"/>
<organism evidence="2">
    <name type="scientific">uncultured marine virus</name>
    <dbReference type="NCBI Taxonomy" id="186617"/>
    <lineage>
        <taxon>Viruses</taxon>
        <taxon>environmental samples</taxon>
    </lineage>
</organism>